<dbReference type="Proteomes" id="UP000327478">
    <property type="component" value="Chromosome"/>
</dbReference>
<dbReference type="Proteomes" id="UP000480556">
    <property type="component" value="Unassembled WGS sequence"/>
</dbReference>
<protein>
    <submittedName>
        <fullName evidence="3">DJ-1/PfpI/YhbO family deglycase/protease</fullName>
    </submittedName>
</protein>
<dbReference type="EMBL" id="WITK01000015">
    <property type="protein sequence ID" value="MQW92682.1"/>
    <property type="molecule type" value="Genomic_DNA"/>
</dbReference>
<dbReference type="RefSeq" id="WP_153373265.1">
    <property type="nucleotide sequence ID" value="NZ_CP045650.1"/>
</dbReference>
<dbReference type="CDD" id="cd03134">
    <property type="entry name" value="GATase1_PfpI_like"/>
    <property type="match status" value="1"/>
</dbReference>
<evidence type="ECO:0000313" key="5">
    <source>
        <dbReference type="Proteomes" id="UP000327478"/>
    </source>
</evidence>
<comment type="similarity">
    <text evidence="1">Belongs to the peptidase C56 family.</text>
</comment>
<dbReference type="InterPro" id="IPR002818">
    <property type="entry name" value="DJ-1/PfpI"/>
</dbReference>
<feature type="domain" description="DJ-1/PfpI" evidence="2">
    <location>
        <begin position="3"/>
        <end position="177"/>
    </location>
</feature>
<keyword evidence="5" id="KW-1185">Reference proteome</keyword>
<dbReference type="InterPro" id="IPR029062">
    <property type="entry name" value="Class_I_gatase-like"/>
</dbReference>
<dbReference type="InterPro" id="IPR006286">
    <property type="entry name" value="C56_PfpI-like"/>
</dbReference>
<sequence>MVKKVLFITSNVGIERDELIKPLEFLKSKGIEVIHAAENIEDVQTMESDSKPSTRYTPDTTLSHVQAEDYDLLVIPGGTVNADTLRLNEDAINIIQSFTDNQKPIAAICHAPWVLINAERIKDKNLTSYQSIRLDLENAGGKWVDEEVHRCNTGDWPLITSRNPDDIPAFNAAILKELEADTSPE</sequence>
<evidence type="ECO:0000313" key="4">
    <source>
        <dbReference type="EMBL" id="QGA12237.1"/>
    </source>
</evidence>
<dbReference type="PROSITE" id="PS51276">
    <property type="entry name" value="PEPTIDASE_C56_PFPI"/>
    <property type="match status" value="1"/>
</dbReference>
<dbReference type="PANTHER" id="PTHR42733:SF12">
    <property type="entry name" value="PROTEINASE"/>
    <property type="match status" value="1"/>
</dbReference>
<dbReference type="PANTHER" id="PTHR42733">
    <property type="entry name" value="DJ-1 PROTEIN"/>
    <property type="match status" value="1"/>
</dbReference>
<dbReference type="Pfam" id="PF01965">
    <property type="entry name" value="DJ-1_PfpI"/>
    <property type="match status" value="1"/>
</dbReference>
<reference evidence="5 6" key="1">
    <citation type="submission" date="2019-10" db="EMBL/GenBank/DDBJ databases">
        <authorList>
            <person name="Dong K."/>
        </authorList>
    </citation>
    <scope>NUCLEOTIDE SEQUENCE [LARGE SCALE GENOMIC DNA]</scope>
    <source>
        <strain evidence="5">dk386</strain>
        <strain evidence="4">Dk386</strain>
        <strain evidence="6">dk771</strain>
        <strain evidence="3">Dk771</strain>
    </source>
</reference>
<dbReference type="Gene3D" id="3.40.50.880">
    <property type="match status" value="1"/>
</dbReference>
<accession>A0A5Q0P4V5</accession>
<dbReference type="EMBL" id="CP045650">
    <property type="protein sequence ID" value="QGA12237.1"/>
    <property type="molecule type" value="Genomic_DNA"/>
</dbReference>
<organism evidence="3 6">
    <name type="scientific">Acinetobacter wanghuae</name>
    <dbReference type="NCBI Taxonomy" id="2662362"/>
    <lineage>
        <taxon>Bacteria</taxon>
        <taxon>Pseudomonadati</taxon>
        <taxon>Pseudomonadota</taxon>
        <taxon>Gammaproteobacteria</taxon>
        <taxon>Moraxellales</taxon>
        <taxon>Moraxellaceae</taxon>
        <taxon>Acinetobacter</taxon>
    </lineage>
</organism>
<gene>
    <name evidence="4" type="ORF">GFH30_13095</name>
    <name evidence="3" type="ORF">GHJ48_09820</name>
</gene>
<proteinExistence type="inferred from homology"/>
<dbReference type="NCBIfam" id="TIGR01382">
    <property type="entry name" value="PfpI"/>
    <property type="match status" value="1"/>
</dbReference>
<name>A0A5Q0P4V5_9GAMM</name>
<dbReference type="AlphaFoldDB" id="A0A5Q0P4V5"/>
<evidence type="ECO:0000313" key="6">
    <source>
        <dbReference type="Proteomes" id="UP000480556"/>
    </source>
</evidence>
<dbReference type="SUPFAM" id="SSF52317">
    <property type="entry name" value="Class I glutamine amidotransferase-like"/>
    <property type="match status" value="1"/>
</dbReference>
<evidence type="ECO:0000256" key="1">
    <source>
        <dbReference type="ARBA" id="ARBA00008542"/>
    </source>
</evidence>
<evidence type="ECO:0000313" key="3">
    <source>
        <dbReference type="EMBL" id="MQW92682.1"/>
    </source>
</evidence>
<evidence type="ECO:0000259" key="2">
    <source>
        <dbReference type="Pfam" id="PF01965"/>
    </source>
</evidence>